<organism evidence="3">
    <name type="scientific">marine metagenome</name>
    <dbReference type="NCBI Taxonomy" id="408172"/>
    <lineage>
        <taxon>unclassified sequences</taxon>
        <taxon>metagenomes</taxon>
        <taxon>ecological metagenomes</taxon>
    </lineage>
</organism>
<dbReference type="InterPro" id="IPR036291">
    <property type="entry name" value="NAD(P)-bd_dom_sf"/>
</dbReference>
<accession>A0A382ARE5</accession>
<dbReference type="Pfam" id="PF13561">
    <property type="entry name" value="adh_short_C2"/>
    <property type="match status" value="1"/>
</dbReference>
<dbReference type="PANTHER" id="PTHR43639">
    <property type="entry name" value="OXIDOREDUCTASE, SHORT-CHAIN DEHYDROGENASE/REDUCTASE FAMILY (AFU_ORTHOLOGUE AFUA_5G02870)"/>
    <property type="match status" value="1"/>
</dbReference>
<evidence type="ECO:0000256" key="1">
    <source>
        <dbReference type="ARBA" id="ARBA00006484"/>
    </source>
</evidence>
<reference evidence="3" key="1">
    <citation type="submission" date="2018-05" db="EMBL/GenBank/DDBJ databases">
        <authorList>
            <person name="Lanie J.A."/>
            <person name="Ng W.-L."/>
            <person name="Kazmierczak K.M."/>
            <person name="Andrzejewski T.M."/>
            <person name="Davidsen T.M."/>
            <person name="Wayne K.J."/>
            <person name="Tettelin H."/>
            <person name="Glass J.I."/>
            <person name="Rusch D."/>
            <person name="Podicherti R."/>
            <person name="Tsui H.-C.T."/>
            <person name="Winkler M.E."/>
        </authorList>
    </citation>
    <scope>NUCLEOTIDE SEQUENCE</scope>
</reference>
<evidence type="ECO:0008006" key="4">
    <source>
        <dbReference type="Google" id="ProtNLM"/>
    </source>
</evidence>
<name>A0A382ARE5_9ZZZZ</name>
<protein>
    <recommendedName>
        <fullName evidence="4">SDR family oxidoreductase</fullName>
    </recommendedName>
</protein>
<keyword evidence="2" id="KW-0560">Oxidoreductase</keyword>
<dbReference type="InterPro" id="IPR002347">
    <property type="entry name" value="SDR_fam"/>
</dbReference>
<dbReference type="EMBL" id="UINC01026430">
    <property type="protein sequence ID" value="SVB03861.1"/>
    <property type="molecule type" value="Genomic_DNA"/>
</dbReference>
<sequence>MKIEGKTALVTGGAKRVGRGITLALARAGANVVINYNSSSTEADQTAAEAEALGVEALTVQASVTDYDAVGTMVDEAVQRFGTIDILVNNASVFVADPLPTDDLSTWHRSIDTLVHGPFYCANRVAPVMLENDGGVIISIGDLSAFEPWPGFAGHAVGKGAVLSLTRQLALELAPRIRANAVVPGPALRPIDYDDATFERVADDTLLGRWGTPEEMAHAVLFLAEADYVTGEVITVDGGQRFGHRKHEHG</sequence>
<dbReference type="PRINTS" id="PR00081">
    <property type="entry name" value="GDHRDH"/>
</dbReference>
<evidence type="ECO:0000313" key="3">
    <source>
        <dbReference type="EMBL" id="SVB03861.1"/>
    </source>
</evidence>
<dbReference type="PANTHER" id="PTHR43639:SF1">
    <property type="entry name" value="SHORT-CHAIN DEHYDROGENASE_REDUCTASE FAMILY PROTEIN"/>
    <property type="match status" value="1"/>
</dbReference>
<dbReference type="SUPFAM" id="SSF51735">
    <property type="entry name" value="NAD(P)-binding Rossmann-fold domains"/>
    <property type="match status" value="1"/>
</dbReference>
<comment type="similarity">
    <text evidence="1">Belongs to the short-chain dehydrogenases/reductases (SDR) family.</text>
</comment>
<proteinExistence type="inferred from homology"/>
<evidence type="ECO:0000256" key="2">
    <source>
        <dbReference type="ARBA" id="ARBA00023002"/>
    </source>
</evidence>
<dbReference type="Gene3D" id="3.40.50.720">
    <property type="entry name" value="NAD(P)-binding Rossmann-like Domain"/>
    <property type="match status" value="1"/>
</dbReference>
<dbReference type="FunFam" id="3.40.50.720:FF:000084">
    <property type="entry name" value="Short-chain dehydrogenase reductase"/>
    <property type="match status" value="1"/>
</dbReference>
<dbReference type="AlphaFoldDB" id="A0A382ARE5"/>
<dbReference type="PRINTS" id="PR00080">
    <property type="entry name" value="SDRFAMILY"/>
</dbReference>
<dbReference type="GO" id="GO:0016491">
    <property type="term" value="F:oxidoreductase activity"/>
    <property type="evidence" value="ECO:0007669"/>
    <property type="project" value="UniProtKB-KW"/>
</dbReference>
<gene>
    <name evidence="3" type="ORF">METZ01_LOCUS156715</name>
</gene>